<evidence type="ECO:0000313" key="1">
    <source>
        <dbReference type="EMBL" id="CAF4478353.1"/>
    </source>
</evidence>
<comment type="caution">
    <text evidence="1">The sequence shown here is derived from an EMBL/GenBank/DDBJ whole genome shotgun (WGS) entry which is preliminary data.</text>
</comment>
<reference evidence="1" key="1">
    <citation type="submission" date="2021-02" db="EMBL/GenBank/DDBJ databases">
        <authorList>
            <person name="Nowell W R."/>
        </authorList>
    </citation>
    <scope>NUCLEOTIDE SEQUENCE</scope>
</reference>
<dbReference type="AlphaFoldDB" id="A0A8S2X4K9"/>
<gene>
    <name evidence="1" type="ORF">SRO942_LOCUS43682</name>
</gene>
<organism evidence="1 2">
    <name type="scientific">Didymodactylos carnosus</name>
    <dbReference type="NCBI Taxonomy" id="1234261"/>
    <lineage>
        <taxon>Eukaryota</taxon>
        <taxon>Metazoa</taxon>
        <taxon>Spiralia</taxon>
        <taxon>Gnathifera</taxon>
        <taxon>Rotifera</taxon>
        <taxon>Eurotatoria</taxon>
        <taxon>Bdelloidea</taxon>
        <taxon>Philodinida</taxon>
        <taxon>Philodinidae</taxon>
        <taxon>Didymodactylos</taxon>
    </lineage>
</organism>
<name>A0A8S2X4K9_9BILA</name>
<proteinExistence type="predicted"/>
<dbReference type="Proteomes" id="UP000681722">
    <property type="component" value="Unassembled WGS sequence"/>
</dbReference>
<dbReference type="EMBL" id="CAJOBC010102185">
    <property type="protein sequence ID" value="CAF4478353.1"/>
    <property type="molecule type" value="Genomic_DNA"/>
</dbReference>
<sequence>EQIDGQALSALNENDINDLLSSVGDGRVFDWTQIKI</sequence>
<accession>A0A8S2X4K9</accession>
<protein>
    <submittedName>
        <fullName evidence="1">Uncharacterized protein</fullName>
    </submittedName>
</protein>
<evidence type="ECO:0000313" key="2">
    <source>
        <dbReference type="Proteomes" id="UP000681722"/>
    </source>
</evidence>
<feature type="non-terminal residue" evidence="1">
    <location>
        <position position="1"/>
    </location>
</feature>